<dbReference type="GO" id="GO:0003700">
    <property type="term" value="F:DNA-binding transcription factor activity"/>
    <property type="evidence" value="ECO:0007669"/>
    <property type="project" value="InterPro"/>
</dbReference>
<dbReference type="RefSeq" id="WP_288199674.1">
    <property type="nucleotide sequence ID" value="NZ_LT608334.1"/>
</dbReference>
<dbReference type="InterPro" id="IPR046335">
    <property type="entry name" value="LacI/GalR-like_sensor"/>
</dbReference>
<dbReference type="EMBL" id="FMJD01000005">
    <property type="protein sequence ID" value="SCM74163.1"/>
    <property type="molecule type" value="Genomic_DNA"/>
</dbReference>
<dbReference type="Pfam" id="PF13377">
    <property type="entry name" value="Peripla_BP_3"/>
    <property type="match status" value="1"/>
</dbReference>
<dbReference type="InterPro" id="IPR000524">
    <property type="entry name" value="Tscrpt_reg_HTH_GntR"/>
</dbReference>
<keyword evidence="3" id="KW-0804">Transcription</keyword>
<proteinExistence type="predicted"/>
<organism evidence="5">
    <name type="scientific">uncultured Pleomorphomonas sp</name>
    <dbReference type="NCBI Taxonomy" id="442121"/>
    <lineage>
        <taxon>Bacteria</taxon>
        <taxon>Pseudomonadati</taxon>
        <taxon>Pseudomonadota</taxon>
        <taxon>Alphaproteobacteria</taxon>
        <taxon>Hyphomicrobiales</taxon>
        <taxon>Pleomorphomonadaceae</taxon>
        <taxon>Pleomorphomonas</taxon>
        <taxon>environmental samples</taxon>
    </lineage>
</organism>
<dbReference type="PANTHER" id="PTHR30146:SF109">
    <property type="entry name" value="HTH-TYPE TRANSCRIPTIONAL REGULATOR GALS"/>
    <property type="match status" value="1"/>
</dbReference>
<gene>
    <name evidence="5" type="ORF">KL86PLE_130112</name>
</gene>
<dbReference type="Gene3D" id="3.40.50.2300">
    <property type="match status" value="2"/>
</dbReference>
<evidence type="ECO:0000313" key="5">
    <source>
        <dbReference type="EMBL" id="SCM74163.1"/>
    </source>
</evidence>
<protein>
    <submittedName>
        <fullName evidence="5">Putative Transcriptional regulator, GntR family with LacI sensor</fullName>
    </submittedName>
</protein>
<dbReference type="SMART" id="SM00345">
    <property type="entry name" value="HTH_GNTR"/>
    <property type="match status" value="1"/>
</dbReference>
<dbReference type="GO" id="GO:0000976">
    <property type="term" value="F:transcription cis-regulatory region binding"/>
    <property type="evidence" value="ECO:0007669"/>
    <property type="project" value="TreeGrafter"/>
</dbReference>
<evidence type="ECO:0000256" key="1">
    <source>
        <dbReference type="ARBA" id="ARBA00023015"/>
    </source>
</evidence>
<dbReference type="CDD" id="cd07377">
    <property type="entry name" value="WHTH_GntR"/>
    <property type="match status" value="1"/>
</dbReference>
<keyword evidence="1" id="KW-0805">Transcription regulation</keyword>
<sequence>MKIPAGRDSMNAEEIYSEILEQISRGVWTAGQQLPTERAFAERYGVSRPTISRVLNRLKAAGHITRAVGAGTFLTEVPAPTARAQRKSIGLFIPGLGRGEIFEPICAHIAELSNQHDIMLIWGSLPAGASRNPEQLVQAAERLVAQGVNGVFFQPVEREKGAEQQNRRITELFTGAGVKLVLLDSDFLPFPDRGPYDLVAIDNVGAGYELCRHFLVQGAQRVDFLWRPYTAGTCEQRLIGYREALVRAGIAPSPAWEHEGDASEPSFVARIIDGGARNIICVNDETASQVMRGLDDLGLSVPDDVRIAGFDDVKYAHLLRVPLTTMRQPCRALAEIAVRTMINRIDQPELPPAVLSVRAELCVRRSSRLGADAQATTVRAISIAGE</sequence>
<evidence type="ECO:0000259" key="4">
    <source>
        <dbReference type="PROSITE" id="PS50949"/>
    </source>
</evidence>
<evidence type="ECO:0000256" key="3">
    <source>
        <dbReference type="ARBA" id="ARBA00023163"/>
    </source>
</evidence>
<keyword evidence="2" id="KW-0238">DNA-binding</keyword>
<name>A0A212L9B8_9HYPH</name>
<dbReference type="Gene3D" id="1.10.10.10">
    <property type="entry name" value="Winged helix-like DNA-binding domain superfamily/Winged helix DNA-binding domain"/>
    <property type="match status" value="1"/>
</dbReference>
<feature type="domain" description="HTH gntR-type" evidence="4">
    <location>
        <begin position="9"/>
        <end position="77"/>
    </location>
</feature>
<dbReference type="PROSITE" id="PS50949">
    <property type="entry name" value="HTH_GNTR"/>
    <property type="match status" value="1"/>
</dbReference>
<accession>A0A212L9B8</accession>
<dbReference type="InterPro" id="IPR028082">
    <property type="entry name" value="Peripla_BP_I"/>
</dbReference>
<dbReference type="SUPFAM" id="SSF46785">
    <property type="entry name" value="Winged helix' DNA-binding domain"/>
    <property type="match status" value="1"/>
</dbReference>
<dbReference type="InterPro" id="IPR036388">
    <property type="entry name" value="WH-like_DNA-bd_sf"/>
</dbReference>
<evidence type="ECO:0000256" key="2">
    <source>
        <dbReference type="ARBA" id="ARBA00023125"/>
    </source>
</evidence>
<dbReference type="Pfam" id="PF00392">
    <property type="entry name" value="GntR"/>
    <property type="match status" value="1"/>
</dbReference>
<dbReference type="PRINTS" id="PR00035">
    <property type="entry name" value="HTHGNTR"/>
</dbReference>
<reference evidence="5" key="1">
    <citation type="submission" date="2016-08" db="EMBL/GenBank/DDBJ databases">
        <authorList>
            <person name="Seilhamer J.J."/>
        </authorList>
    </citation>
    <scope>NUCLEOTIDE SEQUENCE</scope>
    <source>
        <strain evidence="5">86</strain>
    </source>
</reference>
<dbReference type="AlphaFoldDB" id="A0A212L9B8"/>
<dbReference type="PANTHER" id="PTHR30146">
    <property type="entry name" value="LACI-RELATED TRANSCRIPTIONAL REPRESSOR"/>
    <property type="match status" value="1"/>
</dbReference>
<dbReference type="SUPFAM" id="SSF53822">
    <property type="entry name" value="Periplasmic binding protein-like I"/>
    <property type="match status" value="1"/>
</dbReference>
<dbReference type="InterPro" id="IPR036390">
    <property type="entry name" value="WH_DNA-bd_sf"/>
</dbReference>
<dbReference type="CDD" id="cd06267">
    <property type="entry name" value="PBP1_LacI_sugar_binding-like"/>
    <property type="match status" value="1"/>
</dbReference>